<protein>
    <submittedName>
        <fullName evidence="2">Cupin domain-containing protein</fullName>
    </submittedName>
</protein>
<dbReference type="PANTHER" id="PTHR40112">
    <property type="entry name" value="H2HPP ISOMERASE"/>
    <property type="match status" value="1"/>
</dbReference>
<sequence length="108" mass="12038">MYVENKNVPLTDLGGGVVRKVLAYSENLMNVELKFVKGAIGAKHSHPHEQIGYIISGSLLFQEEGKEDKVLVTGDSYYVEPDVVHGVVALEETMLLDIFTPMRKDFVE</sequence>
<dbReference type="InterPro" id="IPR052535">
    <property type="entry name" value="Bacilysin_H2HPP_isomerase"/>
</dbReference>
<dbReference type="Pfam" id="PF07883">
    <property type="entry name" value="Cupin_2"/>
    <property type="match status" value="1"/>
</dbReference>
<evidence type="ECO:0000313" key="6">
    <source>
        <dbReference type="Proteomes" id="UP000261023"/>
    </source>
</evidence>
<dbReference type="PANTHER" id="PTHR40112:SF1">
    <property type="entry name" value="H2HPP ISOMERASE"/>
    <property type="match status" value="1"/>
</dbReference>
<feature type="domain" description="Cupin type-2" evidence="1">
    <location>
        <begin position="34"/>
        <end position="98"/>
    </location>
</feature>
<dbReference type="EMBL" id="CYZE01000018">
    <property type="protein sequence ID" value="CUP13381.1"/>
    <property type="molecule type" value="Genomic_DNA"/>
</dbReference>
<dbReference type="Proteomes" id="UP000095651">
    <property type="component" value="Unassembled WGS sequence"/>
</dbReference>
<dbReference type="InterPro" id="IPR011051">
    <property type="entry name" value="RmlC_Cupin_sf"/>
</dbReference>
<evidence type="ECO:0000313" key="7">
    <source>
        <dbReference type="Proteomes" id="UP000263014"/>
    </source>
</evidence>
<organism evidence="2 5">
    <name type="scientific">Hungatella hathewayi</name>
    <dbReference type="NCBI Taxonomy" id="154046"/>
    <lineage>
        <taxon>Bacteria</taxon>
        <taxon>Bacillati</taxon>
        <taxon>Bacillota</taxon>
        <taxon>Clostridia</taxon>
        <taxon>Lachnospirales</taxon>
        <taxon>Lachnospiraceae</taxon>
        <taxon>Hungatella</taxon>
    </lineage>
</organism>
<accession>A0A174KRA9</accession>
<evidence type="ECO:0000313" key="2">
    <source>
        <dbReference type="EMBL" id="CUP13381.1"/>
    </source>
</evidence>
<reference evidence="6 7" key="2">
    <citation type="submission" date="2018-08" db="EMBL/GenBank/DDBJ databases">
        <title>A genome reference for cultivated species of the human gut microbiota.</title>
        <authorList>
            <person name="Zou Y."/>
            <person name="Xue W."/>
            <person name="Luo G."/>
        </authorList>
    </citation>
    <scope>NUCLEOTIDE SEQUENCE [LARGE SCALE GENOMIC DNA]</scope>
    <source>
        <strain evidence="3 6">AF19-13AC</strain>
        <strain evidence="4 7">TM09-12</strain>
    </source>
</reference>
<dbReference type="EMBL" id="QTJW01000009">
    <property type="protein sequence ID" value="RGD69723.1"/>
    <property type="molecule type" value="Genomic_DNA"/>
</dbReference>
<dbReference type="PIRSF" id="PIRSF029883">
    <property type="entry name" value="KdgF"/>
    <property type="match status" value="1"/>
</dbReference>
<dbReference type="AlphaFoldDB" id="A0A174KRA9"/>
<evidence type="ECO:0000313" key="5">
    <source>
        <dbReference type="Proteomes" id="UP000095651"/>
    </source>
</evidence>
<dbReference type="InterPro" id="IPR013096">
    <property type="entry name" value="Cupin_2"/>
</dbReference>
<dbReference type="RefSeq" id="WP_002602661.1">
    <property type="nucleotide sequence ID" value="NZ_CABIXC010000018.1"/>
</dbReference>
<gene>
    <name evidence="3" type="ORF">DWX31_14035</name>
    <name evidence="4" type="ORF">DXD79_21015</name>
    <name evidence="2" type="ORF">ERS852407_05083</name>
</gene>
<dbReference type="CDD" id="cd02238">
    <property type="entry name" value="cupin_KdgF"/>
    <property type="match status" value="1"/>
</dbReference>
<dbReference type="EMBL" id="QSON01000010">
    <property type="protein sequence ID" value="RGJ00967.1"/>
    <property type="molecule type" value="Genomic_DNA"/>
</dbReference>
<evidence type="ECO:0000259" key="1">
    <source>
        <dbReference type="Pfam" id="PF07883"/>
    </source>
</evidence>
<dbReference type="Gene3D" id="2.60.120.10">
    <property type="entry name" value="Jelly Rolls"/>
    <property type="match status" value="1"/>
</dbReference>
<dbReference type="Proteomes" id="UP000263014">
    <property type="component" value="Unassembled WGS sequence"/>
</dbReference>
<name>A0A174KRA9_9FIRM</name>
<reference evidence="2 5" key="1">
    <citation type="submission" date="2015-09" db="EMBL/GenBank/DDBJ databases">
        <authorList>
            <consortium name="Pathogen Informatics"/>
        </authorList>
    </citation>
    <scope>NUCLEOTIDE SEQUENCE [LARGE SCALE GENOMIC DNA]</scope>
    <source>
        <strain evidence="2 5">2789STDY5608850</strain>
    </source>
</reference>
<proteinExistence type="predicted"/>
<dbReference type="OrthoDB" id="9811153at2"/>
<dbReference type="InterPro" id="IPR014710">
    <property type="entry name" value="RmlC-like_jellyroll"/>
</dbReference>
<evidence type="ECO:0000313" key="3">
    <source>
        <dbReference type="EMBL" id="RGD69723.1"/>
    </source>
</evidence>
<dbReference type="SUPFAM" id="SSF51182">
    <property type="entry name" value="RmlC-like cupins"/>
    <property type="match status" value="1"/>
</dbReference>
<dbReference type="Proteomes" id="UP000261023">
    <property type="component" value="Unassembled WGS sequence"/>
</dbReference>
<evidence type="ECO:0000313" key="4">
    <source>
        <dbReference type="EMBL" id="RGJ00967.1"/>
    </source>
</evidence>
<dbReference type="InterPro" id="IPR025499">
    <property type="entry name" value="KdgF"/>
</dbReference>